<sequence length="273" mass="32334">METSAKLRNTKELKTFSRNHLKISETKSRKHLFEYSDKNYHFENFLSEEERYDIFNLQKLPQGDTQGRYPSIFKVQSAKYEELLERRMVSLMFPDEDPSIFTIKNSLSLLNLEQPTKPHVDGNYPHENKFYIIKSCVALLAFDTEEDDVDDLTTSLITFKQHTNEYKRGGMELDYCFEHNTVPKVWEDFKGNRLENHKNSFIPKGEEKDYQHVTFTHEGQMQYGLDIDKEIVMHLGDLATFNPYQMHMTKGYDELIPGGKWALRIILYKRIHE</sequence>
<name>A0A381QCD8_9ZZZZ</name>
<organism evidence="1">
    <name type="scientific">marine metagenome</name>
    <dbReference type="NCBI Taxonomy" id="408172"/>
    <lineage>
        <taxon>unclassified sequences</taxon>
        <taxon>metagenomes</taxon>
        <taxon>ecological metagenomes</taxon>
    </lineage>
</organism>
<protein>
    <submittedName>
        <fullName evidence="1">Uncharacterized protein</fullName>
    </submittedName>
</protein>
<reference evidence="1" key="1">
    <citation type="submission" date="2018-05" db="EMBL/GenBank/DDBJ databases">
        <authorList>
            <person name="Lanie J.A."/>
            <person name="Ng W.-L."/>
            <person name="Kazmierczak K.M."/>
            <person name="Andrzejewski T.M."/>
            <person name="Davidsen T.M."/>
            <person name="Wayne K.J."/>
            <person name="Tettelin H."/>
            <person name="Glass J.I."/>
            <person name="Rusch D."/>
            <person name="Podicherti R."/>
            <person name="Tsui H.-C.T."/>
            <person name="Winkler M.E."/>
        </authorList>
    </citation>
    <scope>NUCLEOTIDE SEQUENCE</scope>
</reference>
<dbReference type="EMBL" id="UINC01001285">
    <property type="protein sequence ID" value="SUZ76638.1"/>
    <property type="molecule type" value="Genomic_DNA"/>
</dbReference>
<gene>
    <name evidence="1" type="ORF">METZ01_LOCUS29492</name>
</gene>
<evidence type="ECO:0000313" key="1">
    <source>
        <dbReference type="EMBL" id="SUZ76638.1"/>
    </source>
</evidence>
<dbReference type="AlphaFoldDB" id="A0A381QCD8"/>
<accession>A0A381QCD8</accession>
<proteinExistence type="predicted"/>